<dbReference type="EMBL" id="QSJD01000051">
    <property type="protein sequence ID" value="RHD42386.1"/>
    <property type="molecule type" value="Genomic_DNA"/>
</dbReference>
<dbReference type="Proteomes" id="UP000284689">
    <property type="component" value="Unassembled WGS sequence"/>
</dbReference>
<dbReference type="Gene3D" id="3.40.50.720">
    <property type="entry name" value="NAD(P)-binding Rossmann-like Domain"/>
    <property type="match status" value="1"/>
</dbReference>
<sequence>MSLHEGNFLTITQEGYDKQFNTNLKANYFWAQVFLKYKFCEQSERDLLFISSETAGKSIDIPYGLTKAVIN</sequence>
<reference evidence="1 2" key="1">
    <citation type="submission" date="2018-08" db="EMBL/GenBank/DDBJ databases">
        <title>A genome reference for cultivated species of the human gut microbiota.</title>
        <authorList>
            <person name="Zou Y."/>
            <person name="Xue W."/>
            <person name="Luo G."/>
        </authorList>
    </citation>
    <scope>NUCLEOTIDE SEQUENCE [LARGE SCALE GENOMIC DNA]</scope>
    <source>
        <strain evidence="1 2">AM31-16AC</strain>
    </source>
</reference>
<name>A0A414F7F3_9BACE</name>
<proteinExistence type="predicted"/>
<protein>
    <submittedName>
        <fullName evidence="1">Uncharacterized protein</fullName>
    </submittedName>
</protein>
<dbReference type="SUPFAM" id="SSF51735">
    <property type="entry name" value="NAD(P)-binding Rossmann-fold domains"/>
    <property type="match status" value="1"/>
</dbReference>
<comment type="caution">
    <text evidence="1">The sequence shown here is derived from an EMBL/GenBank/DDBJ whole genome shotgun (WGS) entry which is preliminary data.</text>
</comment>
<organism evidence="1 2">
    <name type="scientific">Bacteroides caccae</name>
    <dbReference type="NCBI Taxonomy" id="47678"/>
    <lineage>
        <taxon>Bacteria</taxon>
        <taxon>Pseudomonadati</taxon>
        <taxon>Bacteroidota</taxon>
        <taxon>Bacteroidia</taxon>
        <taxon>Bacteroidales</taxon>
        <taxon>Bacteroidaceae</taxon>
        <taxon>Bacteroides</taxon>
    </lineage>
</organism>
<evidence type="ECO:0000313" key="1">
    <source>
        <dbReference type="EMBL" id="RHD42386.1"/>
    </source>
</evidence>
<evidence type="ECO:0000313" key="2">
    <source>
        <dbReference type="Proteomes" id="UP000284689"/>
    </source>
</evidence>
<accession>A0A414F7F3</accession>
<dbReference type="AlphaFoldDB" id="A0A414F7F3"/>
<dbReference type="InterPro" id="IPR036291">
    <property type="entry name" value="NAD(P)-bd_dom_sf"/>
</dbReference>
<gene>
    <name evidence="1" type="ORF">DW794_20390</name>
</gene>